<feature type="region of interest" description="Disordered" evidence="1">
    <location>
        <begin position="17"/>
        <end position="44"/>
    </location>
</feature>
<dbReference type="Proteomes" id="UP000199572">
    <property type="component" value="Unassembled WGS sequence"/>
</dbReference>
<feature type="compositionally biased region" description="Basic and acidic residues" evidence="1">
    <location>
        <begin position="23"/>
        <end position="37"/>
    </location>
</feature>
<dbReference type="STRING" id="390241.SAMN04488023_12730"/>
<evidence type="ECO:0000256" key="1">
    <source>
        <dbReference type="SAM" id="MobiDB-lite"/>
    </source>
</evidence>
<dbReference type="AlphaFoldDB" id="A0A1H9U536"/>
<proteinExistence type="predicted"/>
<gene>
    <name evidence="2" type="ORF">SAMN04488023_12730</name>
</gene>
<protein>
    <submittedName>
        <fullName evidence="2">Uncharacterized protein</fullName>
    </submittedName>
</protein>
<organism evidence="2 3">
    <name type="scientific">Pedobacter rhizosphaerae</name>
    <dbReference type="NCBI Taxonomy" id="390241"/>
    <lineage>
        <taxon>Bacteria</taxon>
        <taxon>Pseudomonadati</taxon>
        <taxon>Bacteroidota</taxon>
        <taxon>Sphingobacteriia</taxon>
        <taxon>Sphingobacteriales</taxon>
        <taxon>Sphingobacteriaceae</taxon>
        <taxon>Pedobacter</taxon>
    </lineage>
</organism>
<evidence type="ECO:0000313" key="2">
    <source>
        <dbReference type="EMBL" id="SES04183.1"/>
    </source>
</evidence>
<evidence type="ECO:0000313" key="3">
    <source>
        <dbReference type="Proteomes" id="UP000199572"/>
    </source>
</evidence>
<reference evidence="2 3" key="1">
    <citation type="submission" date="2016-10" db="EMBL/GenBank/DDBJ databases">
        <authorList>
            <person name="de Groot N.N."/>
        </authorList>
    </citation>
    <scope>NUCLEOTIDE SEQUENCE [LARGE SCALE GENOMIC DNA]</scope>
    <source>
        <strain evidence="2 3">DSM 18610</strain>
    </source>
</reference>
<accession>A0A1H9U536</accession>
<name>A0A1H9U536_9SPHI</name>
<dbReference type="EMBL" id="FOGG01000027">
    <property type="protein sequence ID" value="SES04183.1"/>
    <property type="molecule type" value="Genomic_DNA"/>
</dbReference>
<keyword evidence="3" id="KW-1185">Reference proteome</keyword>
<sequence length="44" mass="5137">MTQASSALKYWPVLTKPDWMENPQDHERETKNKEQEAKACCTLV</sequence>